<evidence type="ECO:0000313" key="1">
    <source>
        <dbReference type="EMBL" id="KAI4862878.1"/>
    </source>
</evidence>
<comment type="caution">
    <text evidence="1">The sequence shown here is derived from an EMBL/GenBank/DDBJ whole genome shotgun (WGS) entry which is preliminary data.</text>
</comment>
<dbReference type="EMBL" id="MU393516">
    <property type="protein sequence ID" value="KAI4862878.1"/>
    <property type="molecule type" value="Genomic_DNA"/>
</dbReference>
<sequence>MTQLSTRAMIAVVIAALALFVVKLAANRRHVRKLQAAGGPMPKYHPVFGHFIALKECIQVPPRNTVMHVVVTIMVIANPFMASQVEAAFLDKPSAICGTLEVINGGPSLMTMHGSTWKKWRGFFNPGFAAGYMIRLARAISDEVAVFCKLVQGLAKKGEMVQLEEYTLRMTFDVISRVTLDARLHYKTQGSALADCLRRQVYWTPFATTFNPVRRYLSPRPLIQKYNSYRMNQYLDAEIDKQFEELAILRQEKPKGSQAPSRSIISLAMDKYLEDVGTAGDLSRKAFKELAKPQLRMFLFAGNDTTSSTLLYCYLLLSRHPEALSKVRAEHDEVFGSDFSIERCSQTIYNDPTLLNKIPYTAAFIKEVLRVFPPAGSLRQGGPDIVLKDEDGQQYPTKGCHIFSPSLVIHHSPAVFAKLDEFIPERWLVGPEDPLYPKKGSWRAFEWSLRSCIGQTLAQLEFKVALVMTARMFDIAPAYDQWDKLHPREGIKTVEGDRAYQAEMDGGGAHPADGFPVRITLRK</sequence>
<evidence type="ECO:0000313" key="2">
    <source>
        <dbReference type="Proteomes" id="UP001497700"/>
    </source>
</evidence>
<proteinExistence type="predicted"/>
<gene>
    <name evidence="1" type="ORF">F4820DRAFT_472023</name>
</gene>
<organism evidence="1 2">
    <name type="scientific">Hypoxylon rubiginosum</name>
    <dbReference type="NCBI Taxonomy" id="110542"/>
    <lineage>
        <taxon>Eukaryota</taxon>
        <taxon>Fungi</taxon>
        <taxon>Dikarya</taxon>
        <taxon>Ascomycota</taxon>
        <taxon>Pezizomycotina</taxon>
        <taxon>Sordariomycetes</taxon>
        <taxon>Xylariomycetidae</taxon>
        <taxon>Xylariales</taxon>
        <taxon>Hypoxylaceae</taxon>
        <taxon>Hypoxylon</taxon>
    </lineage>
</organism>
<name>A0ACB9YUJ7_9PEZI</name>
<reference evidence="1 2" key="1">
    <citation type="journal article" date="2022" name="New Phytol.">
        <title>Ecological generalism drives hyperdiversity of secondary metabolite gene clusters in xylarialean endophytes.</title>
        <authorList>
            <person name="Franco M.E.E."/>
            <person name="Wisecaver J.H."/>
            <person name="Arnold A.E."/>
            <person name="Ju Y.M."/>
            <person name="Slot J.C."/>
            <person name="Ahrendt S."/>
            <person name="Moore L.P."/>
            <person name="Eastman K.E."/>
            <person name="Scott K."/>
            <person name="Konkel Z."/>
            <person name="Mondo S.J."/>
            <person name="Kuo A."/>
            <person name="Hayes R.D."/>
            <person name="Haridas S."/>
            <person name="Andreopoulos B."/>
            <person name="Riley R."/>
            <person name="LaButti K."/>
            <person name="Pangilinan J."/>
            <person name="Lipzen A."/>
            <person name="Amirebrahimi M."/>
            <person name="Yan J."/>
            <person name="Adam C."/>
            <person name="Keymanesh K."/>
            <person name="Ng V."/>
            <person name="Louie K."/>
            <person name="Northen T."/>
            <person name="Drula E."/>
            <person name="Henrissat B."/>
            <person name="Hsieh H.M."/>
            <person name="Youens-Clark K."/>
            <person name="Lutzoni F."/>
            <person name="Miadlikowska J."/>
            <person name="Eastwood D.C."/>
            <person name="Hamelin R.C."/>
            <person name="Grigoriev I.V."/>
            <person name="U'Ren J.M."/>
        </authorList>
    </citation>
    <scope>NUCLEOTIDE SEQUENCE [LARGE SCALE GENOMIC DNA]</scope>
    <source>
        <strain evidence="1 2">CBS 119005</strain>
    </source>
</reference>
<dbReference type="Proteomes" id="UP001497700">
    <property type="component" value="Unassembled WGS sequence"/>
</dbReference>
<protein>
    <submittedName>
        <fullName evidence="1">Cytochrome P450</fullName>
    </submittedName>
</protein>
<accession>A0ACB9YUJ7</accession>
<keyword evidence="2" id="KW-1185">Reference proteome</keyword>